<dbReference type="Pfam" id="PF22965">
    <property type="entry name" value="INTS7_C"/>
    <property type="match status" value="1"/>
</dbReference>
<protein>
    <submittedName>
        <fullName evidence="2">Integrator complex subunit 7</fullName>
    </submittedName>
</protein>
<proteinExistence type="predicted"/>
<dbReference type="InterPro" id="IPR054519">
    <property type="entry name" value="INTS7_C"/>
</dbReference>
<dbReference type="AlphaFoldDB" id="A0AAD4QTC6"/>
<evidence type="ECO:0000313" key="3">
    <source>
        <dbReference type="Proteomes" id="UP001201812"/>
    </source>
</evidence>
<gene>
    <name evidence="2" type="ORF">DdX_17568</name>
</gene>
<keyword evidence="3" id="KW-1185">Reference proteome</keyword>
<dbReference type="EMBL" id="JAKKPZ010000194">
    <property type="protein sequence ID" value="KAI1699049.1"/>
    <property type="molecule type" value="Genomic_DNA"/>
</dbReference>
<evidence type="ECO:0000259" key="1">
    <source>
        <dbReference type="Pfam" id="PF22965"/>
    </source>
</evidence>
<evidence type="ECO:0000313" key="2">
    <source>
        <dbReference type="EMBL" id="KAI1699049.1"/>
    </source>
</evidence>
<feature type="domain" description="Integrator complex subunit 7 C-terminal" evidence="1">
    <location>
        <begin position="142"/>
        <end position="244"/>
    </location>
</feature>
<accession>A0AAD4QTC6</accession>
<name>A0AAD4QTC6_9BILA</name>
<organism evidence="2 3">
    <name type="scientific">Ditylenchus destructor</name>
    <dbReference type="NCBI Taxonomy" id="166010"/>
    <lineage>
        <taxon>Eukaryota</taxon>
        <taxon>Metazoa</taxon>
        <taxon>Ecdysozoa</taxon>
        <taxon>Nematoda</taxon>
        <taxon>Chromadorea</taxon>
        <taxon>Rhabditida</taxon>
        <taxon>Tylenchina</taxon>
        <taxon>Tylenchomorpha</taxon>
        <taxon>Sphaerularioidea</taxon>
        <taxon>Anguinidae</taxon>
        <taxon>Anguininae</taxon>
        <taxon>Ditylenchus</taxon>
    </lineage>
</organism>
<dbReference type="Proteomes" id="UP001201812">
    <property type="component" value="Unassembled WGS sequence"/>
</dbReference>
<reference evidence="2" key="1">
    <citation type="submission" date="2022-01" db="EMBL/GenBank/DDBJ databases">
        <title>Genome Sequence Resource for Two Populations of Ditylenchus destructor, the Migratory Endoparasitic Phytonematode.</title>
        <authorList>
            <person name="Zhang H."/>
            <person name="Lin R."/>
            <person name="Xie B."/>
        </authorList>
    </citation>
    <scope>NUCLEOTIDE SEQUENCE</scope>
    <source>
        <strain evidence="2">BazhouSP</strain>
    </source>
</reference>
<comment type="caution">
    <text evidence="2">The sequence shown here is derived from an EMBL/GenBank/DDBJ whole genome shotgun (WGS) entry which is preliminary data.</text>
</comment>
<sequence length="262" mass="29290">MPFLLSQVAEARNSWVALYQRSFDVDSRTLSLIHLLSQLNQNVENALLFMSGQPLGPVTVSDENRRGLINTRLADKVVYTKNTLVKLDASVPSKKTGGSAEFSPRLTTNMLKNFRELFKQLFDFPLGLPRAFFQSAFHTYIKLNITPQPRDNETSVTISAPALPLTLEGVIESNNPRRIQSITIQAEVTFLRDATGQNGYEQERIIELSKGDTYFKSQFLLQITEPAKINVHVSFSDSESKKVWIDESASATLSVVCAFAAQ</sequence>